<evidence type="ECO:0000313" key="3">
    <source>
        <dbReference type="Proteomes" id="UP001265746"/>
    </source>
</evidence>
<dbReference type="AlphaFoldDB" id="A0AAD9S9V3"/>
<evidence type="ECO:0000259" key="1">
    <source>
        <dbReference type="Pfam" id="PF01370"/>
    </source>
</evidence>
<accession>A0AAD9S9V3</accession>
<feature type="domain" description="NAD-dependent epimerase/dehydratase" evidence="1">
    <location>
        <begin position="8"/>
        <end position="241"/>
    </location>
</feature>
<dbReference type="GO" id="GO:0004029">
    <property type="term" value="F:aldehyde dehydrogenase (NAD+) activity"/>
    <property type="evidence" value="ECO:0007669"/>
    <property type="project" value="TreeGrafter"/>
</dbReference>
<gene>
    <name evidence="2" type="ORF">N8I77_008711</name>
</gene>
<dbReference type="GO" id="GO:0005737">
    <property type="term" value="C:cytoplasm"/>
    <property type="evidence" value="ECO:0007669"/>
    <property type="project" value="TreeGrafter"/>
</dbReference>
<dbReference type="InterPro" id="IPR036291">
    <property type="entry name" value="NAD(P)-bd_dom_sf"/>
</dbReference>
<dbReference type="InterPro" id="IPR051783">
    <property type="entry name" value="NAD(P)-dependent_oxidoreduct"/>
</dbReference>
<proteinExistence type="predicted"/>
<dbReference type="PANTHER" id="PTHR48079">
    <property type="entry name" value="PROTEIN YEEZ"/>
    <property type="match status" value="1"/>
</dbReference>
<organism evidence="2 3">
    <name type="scientific">Phomopsis amygdali</name>
    <name type="common">Fusicoccum amygdali</name>
    <dbReference type="NCBI Taxonomy" id="1214568"/>
    <lineage>
        <taxon>Eukaryota</taxon>
        <taxon>Fungi</taxon>
        <taxon>Dikarya</taxon>
        <taxon>Ascomycota</taxon>
        <taxon>Pezizomycotina</taxon>
        <taxon>Sordariomycetes</taxon>
        <taxon>Sordariomycetidae</taxon>
        <taxon>Diaporthales</taxon>
        <taxon>Diaporthaceae</taxon>
        <taxon>Diaporthe</taxon>
    </lineage>
</organism>
<dbReference type="InterPro" id="IPR001509">
    <property type="entry name" value="Epimerase_deHydtase"/>
</dbReference>
<dbReference type="Proteomes" id="UP001265746">
    <property type="component" value="Unassembled WGS sequence"/>
</dbReference>
<protein>
    <recommendedName>
        <fullName evidence="1">NAD-dependent epimerase/dehydratase domain-containing protein</fullName>
    </recommendedName>
</protein>
<keyword evidence="3" id="KW-1185">Reference proteome</keyword>
<evidence type="ECO:0000313" key="2">
    <source>
        <dbReference type="EMBL" id="KAK2602155.1"/>
    </source>
</evidence>
<reference evidence="2" key="1">
    <citation type="submission" date="2023-06" db="EMBL/GenBank/DDBJ databases">
        <authorList>
            <person name="Noh H."/>
        </authorList>
    </citation>
    <scope>NUCLEOTIDE SEQUENCE</scope>
    <source>
        <strain evidence="2">DUCC20226</strain>
    </source>
</reference>
<comment type="caution">
    <text evidence="2">The sequence shown here is derived from an EMBL/GenBank/DDBJ whole genome shotgun (WGS) entry which is preliminary data.</text>
</comment>
<sequence>MTNMAHNVLITGGSGYLGGSLLASWAESNLSGYQTLYALVRSDAQADAVKILYGAEPVRCDLEENSIRTSILEKRISVVIYLIDSYYPNGQLAFLKALGELKRTTGQEVHFVFTSGTKQFSDMAGAPTDGLLYDNDPKLYEIHKSQKAAHEELQHSVQTTITVIEAGEEHNVRVYVFSPCIVYGKGLGFGNLISIQTVDIVIAAKAAGGVYRTGREGKTWPVCHISDCTALFIALIKAILNDSNPDHGKHGFYLASSGSARWGDIYSATNKALVKREIIEDASVKIVTDEALQKMAKALNVETSSVVVKIGGQSNYTAAHGKDLGWWPRYPPTHILEALDDEVGLILESLSPKHQGIR</sequence>
<dbReference type="SUPFAM" id="SSF51735">
    <property type="entry name" value="NAD(P)-binding Rossmann-fold domains"/>
    <property type="match status" value="1"/>
</dbReference>
<dbReference type="EMBL" id="JAUJFL010000005">
    <property type="protein sequence ID" value="KAK2602155.1"/>
    <property type="molecule type" value="Genomic_DNA"/>
</dbReference>
<dbReference type="Pfam" id="PF01370">
    <property type="entry name" value="Epimerase"/>
    <property type="match status" value="1"/>
</dbReference>
<dbReference type="PANTHER" id="PTHR48079:SF6">
    <property type="entry name" value="NAD(P)-BINDING DOMAIN-CONTAINING PROTEIN-RELATED"/>
    <property type="match status" value="1"/>
</dbReference>
<name>A0AAD9S9V3_PHOAM</name>
<dbReference type="Gene3D" id="3.40.50.720">
    <property type="entry name" value="NAD(P)-binding Rossmann-like Domain"/>
    <property type="match status" value="1"/>
</dbReference>